<keyword evidence="3" id="KW-1185">Reference proteome</keyword>
<dbReference type="InterPro" id="IPR001763">
    <property type="entry name" value="Rhodanese-like_dom"/>
</dbReference>
<dbReference type="PANTHER" id="PTHR43031:SF7">
    <property type="entry name" value="NITRIC OXIDE REDUCTASE FLRD-NAD(+) REDUCTASE"/>
    <property type="match status" value="1"/>
</dbReference>
<dbReference type="InterPro" id="IPR036873">
    <property type="entry name" value="Rhodanese-like_dom_sf"/>
</dbReference>
<dbReference type="SUPFAM" id="SSF52821">
    <property type="entry name" value="Rhodanese/Cell cycle control phosphatase"/>
    <property type="match status" value="1"/>
</dbReference>
<evidence type="ECO:0000259" key="1">
    <source>
        <dbReference type="PROSITE" id="PS50206"/>
    </source>
</evidence>
<comment type="caution">
    <text evidence="2">The sequence shown here is derived from an EMBL/GenBank/DDBJ whole genome shotgun (WGS) entry which is preliminary data.</text>
</comment>
<dbReference type="GO" id="GO:0016740">
    <property type="term" value="F:transferase activity"/>
    <property type="evidence" value="ECO:0007669"/>
    <property type="project" value="UniProtKB-KW"/>
</dbReference>
<dbReference type="RefSeq" id="WP_183948753.1">
    <property type="nucleotide sequence ID" value="NZ_JACHHX010000014.1"/>
</dbReference>
<dbReference type="PANTHER" id="PTHR43031">
    <property type="entry name" value="FAD-DEPENDENT OXIDOREDUCTASE"/>
    <property type="match status" value="1"/>
</dbReference>
<protein>
    <submittedName>
        <fullName evidence="2">Rhodanese-related sulfurtransferase</fullName>
    </submittedName>
</protein>
<reference evidence="2 3" key="1">
    <citation type="submission" date="2020-08" db="EMBL/GenBank/DDBJ databases">
        <title>Genomic Encyclopedia of Type Strains, Phase IV (KMG-IV): sequencing the most valuable type-strain genomes for metagenomic binning, comparative biology and taxonomic classification.</title>
        <authorList>
            <person name="Goeker M."/>
        </authorList>
    </citation>
    <scope>NUCLEOTIDE SEQUENCE [LARGE SCALE GENOMIC DNA]</scope>
    <source>
        <strain evidence="2 3">DSM 25897</strain>
    </source>
</reference>
<feature type="domain" description="Rhodanese" evidence="1">
    <location>
        <begin position="25"/>
        <end position="120"/>
    </location>
</feature>
<dbReference type="Gene3D" id="3.40.250.10">
    <property type="entry name" value="Rhodanese-like domain"/>
    <property type="match status" value="1"/>
</dbReference>
<name>A0A7W8DF46_9GAMM</name>
<proteinExistence type="predicted"/>
<dbReference type="EMBL" id="JACHHX010000014">
    <property type="protein sequence ID" value="MBB5016081.1"/>
    <property type="molecule type" value="Genomic_DNA"/>
</dbReference>
<evidence type="ECO:0000313" key="3">
    <source>
        <dbReference type="Proteomes" id="UP000519004"/>
    </source>
</evidence>
<dbReference type="AlphaFoldDB" id="A0A7W8DF46"/>
<dbReference type="Proteomes" id="UP000519004">
    <property type="component" value="Unassembled WGS sequence"/>
</dbReference>
<dbReference type="CDD" id="cd00158">
    <property type="entry name" value="RHOD"/>
    <property type="match status" value="1"/>
</dbReference>
<gene>
    <name evidence="2" type="ORF">HNQ58_001991</name>
</gene>
<sequence length="123" mass="13550">MLKRLRALFARDPRDLSPADAVRRIDDGALIVDVREADEFAAGSLRGATHIPLGEIRSLGLTALHRRGLSPERQDLLLVCRSGARSRAAMALLSTCPDMRLFNLRGGMIAWLDHGLPLQQRKG</sequence>
<dbReference type="Pfam" id="PF00581">
    <property type="entry name" value="Rhodanese"/>
    <property type="match status" value="1"/>
</dbReference>
<dbReference type="InterPro" id="IPR050229">
    <property type="entry name" value="GlpE_sulfurtransferase"/>
</dbReference>
<dbReference type="SMART" id="SM00450">
    <property type="entry name" value="RHOD"/>
    <property type="match status" value="1"/>
</dbReference>
<evidence type="ECO:0000313" key="2">
    <source>
        <dbReference type="EMBL" id="MBB5016081.1"/>
    </source>
</evidence>
<keyword evidence="2" id="KW-0808">Transferase</keyword>
<organism evidence="2 3">
    <name type="scientific">Rehaibacterium terrae</name>
    <dbReference type="NCBI Taxonomy" id="1341696"/>
    <lineage>
        <taxon>Bacteria</taxon>
        <taxon>Pseudomonadati</taxon>
        <taxon>Pseudomonadota</taxon>
        <taxon>Gammaproteobacteria</taxon>
        <taxon>Lysobacterales</taxon>
        <taxon>Lysobacteraceae</taxon>
        <taxon>Rehaibacterium</taxon>
    </lineage>
</organism>
<dbReference type="PROSITE" id="PS50206">
    <property type="entry name" value="RHODANESE_3"/>
    <property type="match status" value="1"/>
</dbReference>
<accession>A0A7W8DF46</accession>